<organism evidence="3 4">
    <name type="scientific">Mycena venus</name>
    <dbReference type="NCBI Taxonomy" id="2733690"/>
    <lineage>
        <taxon>Eukaryota</taxon>
        <taxon>Fungi</taxon>
        <taxon>Dikarya</taxon>
        <taxon>Basidiomycota</taxon>
        <taxon>Agaricomycotina</taxon>
        <taxon>Agaricomycetes</taxon>
        <taxon>Agaricomycetidae</taxon>
        <taxon>Agaricales</taxon>
        <taxon>Marasmiineae</taxon>
        <taxon>Mycenaceae</taxon>
        <taxon>Mycena</taxon>
    </lineage>
</organism>
<keyword evidence="2" id="KW-0732">Signal</keyword>
<reference evidence="3" key="1">
    <citation type="submission" date="2020-05" db="EMBL/GenBank/DDBJ databases">
        <title>Mycena genomes resolve the evolution of fungal bioluminescence.</title>
        <authorList>
            <person name="Tsai I.J."/>
        </authorList>
    </citation>
    <scope>NUCLEOTIDE SEQUENCE</scope>
    <source>
        <strain evidence="3">CCC161011</strain>
    </source>
</reference>
<feature type="compositionally biased region" description="Basic and acidic residues" evidence="1">
    <location>
        <begin position="38"/>
        <end position="55"/>
    </location>
</feature>
<feature type="signal peptide" evidence="2">
    <location>
        <begin position="1"/>
        <end position="18"/>
    </location>
</feature>
<feature type="region of interest" description="Disordered" evidence="1">
    <location>
        <begin position="27"/>
        <end position="138"/>
    </location>
</feature>
<keyword evidence="4" id="KW-1185">Reference proteome</keyword>
<dbReference type="AlphaFoldDB" id="A0A8H6WX87"/>
<feature type="chain" id="PRO_5034917535" description="Secreted protein" evidence="2">
    <location>
        <begin position="19"/>
        <end position="138"/>
    </location>
</feature>
<evidence type="ECO:0000256" key="1">
    <source>
        <dbReference type="SAM" id="MobiDB-lite"/>
    </source>
</evidence>
<evidence type="ECO:0000256" key="2">
    <source>
        <dbReference type="SAM" id="SignalP"/>
    </source>
</evidence>
<accession>A0A8H6WX87</accession>
<evidence type="ECO:0008006" key="5">
    <source>
        <dbReference type="Google" id="ProtNLM"/>
    </source>
</evidence>
<dbReference type="Proteomes" id="UP000620124">
    <property type="component" value="Unassembled WGS sequence"/>
</dbReference>
<evidence type="ECO:0000313" key="3">
    <source>
        <dbReference type="EMBL" id="KAF7330184.1"/>
    </source>
</evidence>
<dbReference type="EMBL" id="JACAZI010000033">
    <property type="protein sequence ID" value="KAF7330184.1"/>
    <property type="molecule type" value="Genomic_DNA"/>
</dbReference>
<dbReference type="OrthoDB" id="2953015at2759"/>
<comment type="caution">
    <text evidence="3">The sequence shown here is derived from an EMBL/GenBank/DDBJ whole genome shotgun (WGS) entry which is preliminary data.</text>
</comment>
<name>A0A8H6WX87_9AGAR</name>
<protein>
    <recommendedName>
        <fullName evidence="5">Secreted protein</fullName>
    </recommendedName>
</protein>
<feature type="compositionally biased region" description="Basic residues" evidence="1">
    <location>
        <begin position="125"/>
        <end position="138"/>
    </location>
</feature>
<sequence length="138" mass="15885">MHFTFTVIVVVATTLTSAAIISRNNRGNASKMSFPDESSLKREIEGRKGGAHSREFLLYGDSADIPQRRSTGTYQRRHPRDFHRSELYVNGEGGNDSRTPSRRHPRDFARGEDPEDVEVRNTNTPRRRVHPRQFRSFD</sequence>
<gene>
    <name evidence="3" type="ORF">MVEN_02455400</name>
</gene>
<evidence type="ECO:0000313" key="4">
    <source>
        <dbReference type="Proteomes" id="UP000620124"/>
    </source>
</evidence>
<proteinExistence type="predicted"/>